<comment type="caution">
    <text evidence="17">The sequence shown here is derived from an EMBL/GenBank/DDBJ whole genome shotgun (WGS) entry which is preliminary data.</text>
</comment>
<dbReference type="SUPFAM" id="SSF55486">
    <property type="entry name" value="Metalloproteases ('zincins'), catalytic domain"/>
    <property type="match status" value="2"/>
</dbReference>
<dbReference type="InterPro" id="IPR045357">
    <property type="entry name" value="Aminopeptidase_N-like_N"/>
</dbReference>
<dbReference type="FunFam" id="2.60.40.1910:FF:000002">
    <property type="entry name" value="Aminopeptidase"/>
    <property type="match status" value="1"/>
</dbReference>
<sequence>MKKLERKMFGDVCCWFKTFVVLTVFTLITAIAVFPFFIYNLTTTLRNASNQSSHRLPTSVKPTNYRLYIDASRLEEFIFHGTVDIDVRINQYVNEIVLNSAELNITSVRFREDGFDSFLRGAVQYQEDHEQIIIKFNQTLNIGSGRLSLAFDGIISDQLHGFYRTKNHDHVGACTQFEPGYARRAFPSFDEPSFKANFCITIRASKELTTLSNMPIKSKHDGGNDTYIYEFESTPVMPTYLVAYVIGRYDYVETRDLNNVLIRVYTPVGKSEQGEFALKTAAKILPFFTEYFGIKYPLSKLDMISVADFGSGAMENWGLITYRETYLLVDARTSTQKTRQEVALVVAHELAHQWFGNLVTMEWWNDLWLNEDKCIRCSGSSVIRLLHAFIGNEAFRRGLSSYLAEYAYQNAVTDNLWHYLSKASNKSDLSDVLSSWTKQMGFPLLTVKQEQKGNDRLLTVEQTRFLADGTRDEKLRWKIPISICTQSHPNETAHDLYLNGEEKRTFVLKNLSANEWIKLNLFSVGIYRVHYSSSMLQALTPAIQNHVLSPQDRFNIQTDVYALARAGRVGYADYLKLLRHAYKHEDNLTVWKSIVRQLTELSSIFEYARFNNTKALYQTYVCDLLANIYEKLGWDAVPNEGAQVPMLRSLILTHTGVNGYNKTRYEAHRRFEKFSTQNNDHYLINPNTRAAIYLTVAKTGNRQIFNQLISLYRQADTQEERIRLLTALCRFDDEVLQEEALHFVWNTTEVRKQDHLTGFASLASHNRRGCELCWKYMQDNWQHIETIYGARDTHLLHFIETIPALFISEERAEEVRKFFAAHPNSFLERSIKKVLEQIHIRRLVLDRNELSINEFLSL</sequence>
<dbReference type="PANTHER" id="PTHR11533">
    <property type="entry name" value="PROTEASE M1 ZINC METALLOPROTEASE"/>
    <property type="match status" value="1"/>
</dbReference>
<comment type="catalytic activity">
    <reaction evidence="10">
        <text>Release of an N-terminal amino acid, preferentially alanine, from a wide range of peptides, amides and arylamides.</text>
        <dbReference type="EC" id="3.4.11.14"/>
    </reaction>
</comment>
<evidence type="ECO:0000256" key="11">
    <source>
        <dbReference type="PIRSR" id="PIRSR634016-1"/>
    </source>
</evidence>
<dbReference type="PRINTS" id="PR00756">
    <property type="entry name" value="ALADIPTASE"/>
</dbReference>
<evidence type="ECO:0000256" key="2">
    <source>
        <dbReference type="ARBA" id="ARBA00010136"/>
    </source>
</evidence>
<feature type="domain" description="ERAP1-like C-terminal" evidence="15">
    <location>
        <begin position="516"/>
        <end position="839"/>
    </location>
</feature>
<evidence type="ECO:0000259" key="16">
    <source>
        <dbReference type="Pfam" id="PF17900"/>
    </source>
</evidence>
<feature type="active site" description="Proton acceptor" evidence="11">
    <location>
        <position position="349"/>
    </location>
</feature>
<dbReference type="PANTHER" id="PTHR11533:SF174">
    <property type="entry name" value="PUROMYCIN-SENSITIVE AMINOPEPTIDASE-RELATED"/>
    <property type="match status" value="1"/>
</dbReference>
<feature type="domain" description="Peptidase M1 membrane alanine aminopeptidase" evidence="14">
    <location>
        <begin position="276"/>
        <end position="371"/>
    </location>
</feature>
<dbReference type="Pfam" id="PF17900">
    <property type="entry name" value="Peptidase_M1_N"/>
    <property type="match status" value="1"/>
</dbReference>
<evidence type="ECO:0000256" key="6">
    <source>
        <dbReference type="ARBA" id="ARBA00022723"/>
    </source>
</evidence>
<reference evidence="17" key="1">
    <citation type="submission" date="2021-02" db="EMBL/GenBank/DDBJ databases">
        <authorList>
            <person name="Nowell W R."/>
        </authorList>
    </citation>
    <scope>NUCLEOTIDE SEQUENCE</scope>
</reference>
<evidence type="ECO:0000256" key="10">
    <source>
        <dbReference type="ARBA" id="ARBA00052895"/>
    </source>
</evidence>
<dbReference type="GO" id="GO:0042277">
    <property type="term" value="F:peptide binding"/>
    <property type="evidence" value="ECO:0007669"/>
    <property type="project" value="TreeGrafter"/>
</dbReference>
<evidence type="ECO:0000313" key="17">
    <source>
        <dbReference type="EMBL" id="CAF1632814.1"/>
    </source>
</evidence>
<evidence type="ECO:0000259" key="14">
    <source>
        <dbReference type="Pfam" id="PF01433"/>
    </source>
</evidence>
<evidence type="ECO:0000256" key="3">
    <source>
        <dbReference type="ARBA" id="ARBA00022438"/>
    </source>
</evidence>
<keyword evidence="9 13" id="KW-0482">Metalloprotease</keyword>
<evidence type="ECO:0000256" key="4">
    <source>
        <dbReference type="ARBA" id="ARBA00022490"/>
    </source>
</evidence>
<dbReference type="Proteomes" id="UP000663828">
    <property type="component" value="Unassembled WGS sequence"/>
</dbReference>
<protein>
    <recommendedName>
        <fullName evidence="13">Aminopeptidase</fullName>
        <ecNumber evidence="13">3.4.11.-</ecNumber>
    </recommendedName>
</protein>
<dbReference type="Gene3D" id="1.25.50.20">
    <property type="match status" value="1"/>
</dbReference>
<dbReference type="SUPFAM" id="SSF63737">
    <property type="entry name" value="Leukotriene A4 hydrolase N-terminal domain"/>
    <property type="match status" value="1"/>
</dbReference>
<feature type="binding site" evidence="12">
    <location>
        <position position="348"/>
    </location>
    <ligand>
        <name>Zn(2+)</name>
        <dbReference type="ChEBI" id="CHEBI:29105"/>
        <note>catalytic</note>
    </ligand>
</feature>
<feature type="domain" description="Peptidase M1 membrane alanine aminopeptidase" evidence="14">
    <location>
        <begin position="379"/>
        <end position="436"/>
    </location>
</feature>
<dbReference type="GO" id="GO:0043171">
    <property type="term" value="P:peptide catabolic process"/>
    <property type="evidence" value="ECO:0007669"/>
    <property type="project" value="TreeGrafter"/>
</dbReference>
<evidence type="ECO:0000256" key="7">
    <source>
        <dbReference type="ARBA" id="ARBA00022801"/>
    </source>
</evidence>
<evidence type="ECO:0000256" key="8">
    <source>
        <dbReference type="ARBA" id="ARBA00022833"/>
    </source>
</evidence>
<comment type="cofactor">
    <cofactor evidence="12 13">
        <name>Zn(2+)</name>
        <dbReference type="ChEBI" id="CHEBI:29105"/>
    </cofactor>
    <text evidence="12 13">Binds 1 zinc ion per subunit.</text>
</comment>
<dbReference type="FunFam" id="1.10.390.10:FF:000033">
    <property type="entry name" value="Endoplasmic reticulum aminopeptidase 1b"/>
    <property type="match status" value="1"/>
</dbReference>
<dbReference type="GO" id="GO:0005737">
    <property type="term" value="C:cytoplasm"/>
    <property type="evidence" value="ECO:0007669"/>
    <property type="project" value="UniProtKB-SubCell"/>
</dbReference>
<dbReference type="Gene3D" id="1.10.390.10">
    <property type="entry name" value="Neutral Protease Domain 2"/>
    <property type="match status" value="2"/>
</dbReference>
<feature type="binding site" evidence="12">
    <location>
        <position position="371"/>
    </location>
    <ligand>
        <name>Zn(2+)</name>
        <dbReference type="ChEBI" id="CHEBI:29105"/>
        <note>catalytic</note>
    </ligand>
</feature>
<dbReference type="GO" id="GO:0016285">
    <property type="term" value="F:alanyl aminopeptidase activity"/>
    <property type="evidence" value="ECO:0007669"/>
    <property type="project" value="UniProtKB-EC"/>
</dbReference>
<keyword evidence="4" id="KW-0963">Cytoplasm</keyword>
<evidence type="ECO:0000256" key="9">
    <source>
        <dbReference type="ARBA" id="ARBA00023049"/>
    </source>
</evidence>
<name>A0A816D934_ADIRI</name>
<dbReference type="FunFam" id="1.25.50.20:FF:000002">
    <property type="entry name" value="Aminopeptidase"/>
    <property type="match status" value="1"/>
</dbReference>
<dbReference type="Pfam" id="PF01433">
    <property type="entry name" value="Peptidase_M1"/>
    <property type="match status" value="2"/>
</dbReference>
<evidence type="ECO:0000259" key="15">
    <source>
        <dbReference type="Pfam" id="PF11838"/>
    </source>
</evidence>
<dbReference type="EMBL" id="CAJNOR010008407">
    <property type="protein sequence ID" value="CAF1632814.1"/>
    <property type="molecule type" value="Genomic_DNA"/>
</dbReference>
<dbReference type="InterPro" id="IPR042097">
    <property type="entry name" value="Aminopeptidase_N-like_N_sf"/>
</dbReference>
<organism evidence="17 18">
    <name type="scientific">Adineta ricciae</name>
    <name type="common">Rotifer</name>
    <dbReference type="NCBI Taxonomy" id="249248"/>
    <lineage>
        <taxon>Eukaryota</taxon>
        <taxon>Metazoa</taxon>
        <taxon>Spiralia</taxon>
        <taxon>Gnathifera</taxon>
        <taxon>Rotifera</taxon>
        <taxon>Eurotatoria</taxon>
        <taxon>Bdelloidea</taxon>
        <taxon>Adinetida</taxon>
        <taxon>Adinetidae</taxon>
        <taxon>Adineta</taxon>
    </lineage>
</organism>
<dbReference type="GO" id="GO:0008270">
    <property type="term" value="F:zinc ion binding"/>
    <property type="evidence" value="ECO:0007669"/>
    <property type="project" value="UniProtKB-UniRule"/>
</dbReference>
<gene>
    <name evidence="17" type="ORF">XAT740_LOCUS51946</name>
</gene>
<dbReference type="InterPro" id="IPR014782">
    <property type="entry name" value="Peptidase_M1_dom"/>
</dbReference>
<dbReference type="InterPro" id="IPR050344">
    <property type="entry name" value="Peptidase_M1_aminopeptidases"/>
</dbReference>
<keyword evidence="13" id="KW-1133">Transmembrane helix</keyword>
<dbReference type="GO" id="GO:0016020">
    <property type="term" value="C:membrane"/>
    <property type="evidence" value="ECO:0007669"/>
    <property type="project" value="TreeGrafter"/>
</dbReference>
<keyword evidence="5 13" id="KW-0645">Protease</keyword>
<dbReference type="GO" id="GO:0070006">
    <property type="term" value="F:metalloaminopeptidase activity"/>
    <property type="evidence" value="ECO:0007669"/>
    <property type="project" value="TreeGrafter"/>
</dbReference>
<keyword evidence="8 12" id="KW-0862">Zinc</keyword>
<dbReference type="InterPro" id="IPR034016">
    <property type="entry name" value="M1_APN-typ"/>
</dbReference>
<keyword evidence="6 12" id="KW-0479">Metal-binding</keyword>
<dbReference type="EC" id="3.4.11.-" evidence="13"/>
<evidence type="ECO:0000256" key="12">
    <source>
        <dbReference type="PIRSR" id="PIRSR634016-3"/>
    </source>
</evidence>
<dbReference type="GO" id="GO:0005615">
    <property type="term" value="C:extracellular space"/>
    <property type="evidence" value="ECO:0007669"/>
    <property type="project" value="TreeGrafter"/>
</dbReference>
<dbReference type="Pfam" id="PF11838">
    <property type="entry name" value="ERAP1_C"/>
    <property type="match status" value="1"/>
</dbReference>
<evidence type="ECO:0000256" key="5">
    <source>
        <dbReference type="ARBA" id="ARBA00022670"/>
    </source>
</evidence>
<comment type="similarity">
    <text evidence="2 13">Belongs to the peptidase M1 family.</text>
</comment>
<evidence type="ECO:0000256" key="1">
    <source>
        <dbReference type="ARBA" id="ARBA00004496"/>
    </source>
</evidence>
<keyword evidence="13" id="KW-0812">Transmembrane</keyword>
<dbReference type="Gene3D" id="2.60.40.1910">
    <property type="match status" value="1"/>
</dbReference>
<dbReference type="InterPro" id="IPR024571">
    <property type="entry name" value="ERAP1-like_C_dom"/>
</dbReference>
<feature type="transmembrane region" description="Helical" evidence="13">
    <location>
        <begin position="12"/>
        <end position="39"/>
    </location>
</feature>
<keyword evidence="3 13" id="KW-0031">Aminopeptidase</keyword>
<keyword evidence="18" id="KW-1185">Reference proteome</keyword>
<dbReference type="AlphaFoldDB" id="A0A816D934"/>
<feature type="binding site" evidence="12">
    <location>
        <position position="352"/>
    </location>
    <ligand>
        <name>Zn(2+)</name>
        <dbReference type="ChEBI" id="CHEBI:29105"/>
        <note>catalytic</note>
    </ligand>
</feature>
<dbReference type="CDD" id="cd09601">
    <property type="entry name" value="M1_APN-Q_like"/>
    <property type="match status" value="1"/>
</dbReference>
<evidence type="ECO:0000313" key="18">
    <source>
        <dbReference type="Proteomes" id="UP000663828"/>
    </source>
</evidence>
<proteinExistence type="inferred from homology"/>
<comment type="subcellular location">
    <subcellularLocation>
        <location evidence="1">Cytoplasm</location>
    </subcellularLocation>
</comment>
<dbReference type="InterPro" id="IPR001930">
    <property type="entry name" value="Peptidase_M1"/>
</dbReference>
<dbReference type="Gene3D" id="2.60.40.1730">
    <property type="entry name" value="tricorn interacting facor f3 domain"/>
    <property type="match status" value="1"/>
</dbReference>
<evidence type="ECO:0000256" key="13">
    <source>
        <dbReference type="RuleBase" id="RU364040"/>
    </source>
</evidence>
<dbReference type="GO" id="GO:0006508">
    <property type="term" value="P:proteolysis"/>
    <property type="evidence" value="ECO:0007669"/>
    <property type="project" value="UniProtKB-KW"/>
</dbReference>
<dbReference type="InterPro" id="IPR027268">
    <property type="entry name" value="Peptidase_M4/M1_CTD_sf"/>
</dbReference>
<feature type="domain" description="Aminopeptidase N-like N-terminal" evidence="16">
    <location>
        <begin position="61"/>
        <end position="241"/>
    </location>
</feature>
<accession>A0A816D934</accession>
<keyword evidence="7 13" id="KW-0378">Hydrolase</keyword>
<keyword evidence="13" id="KW-0472">Membrane</keyword>